<dbReference type="InterPro" id="IPR010730">
    <property type="entry name" value="HET"/>
</dbReference>
<proteinExistence type="predicted"/>
<feature type="domain" description="Heterokaryon incompatibility" evidence="1">
    <location>
        <begin position="26"/>
        <end position="161"/>
    </location>
</feature>
<evidence type="ECO:0000313" key="3">
    <source>
        <dbReference type="Proteomes" id="UP000054032"/>
    </source>
</evidence>
<dbReference type="eggNOG" id="ENOG502SMS3">
    <property type="taxonomic scope" value="Eukaryota"/>
</dbReference>
<sequence length="495" mass="57299">MTGEHILRVIDCKSRQLTTVKPGEPYICLSYVWGSGTTQDVRGFGDKLPASVPKTVEDAMDVAINLGIPYLWVDRYCIDQGNAEEKHRIIKNMNRVYEQAEVTIIAAIGDDPHHGLPGVRGTFREKPLILEIGGVSFVLVENTPYEINKTKWSSRAWTYQEMLLSRRRLVFTKAQMFFQCRKTHCMEIFNPASDWAQSLHLQCFPSQGIGFSIYDLQARLEEYYMRQLSLDRDTVLAFDGIVNAFDESEYFPFRVKQFYGVLLFYPDGDNDQARKQFISNLCWYVSGNGYIASDDQGGRNLFPSWSWASTKASHLQGPLMRAIMPSCLEHNDEIEICLTSKEGREMNLSAFIENANSHEEFLPSIKMTTWVLQYSFSWTHERLDEWLDRTHYFEFGPREDCHTLYLAYLGANSELTLDLRTEALILDEFRPGVFRRVGLWRSRFEYEIFAWTTVNDILARVLEELKRGNYGTLWLPGGEEAISEMKWQRRALTIA</sequence>
<dbReference type="STRING" id="930090.W6Z815"/>
<dbReference type="KEGG" id="bor:COCMIDRAFT_4955"/>
<gene>
    <name evidence="2" type="ORF">COCMIDRAFT_4955</name>
</gene>
<dbReference type="OrthoDB" id="5428863at2759"/>
<dbReference type="PANTHER" id="PTHR33112">
    <property type="entry name" value="DOMAIN PROTEIN, PUTATIVE-RELATED"/>
    <property type="match status" value="1"/>
</dbReference>
<keyword evidence="3" id="KW-1185">Reference proteome</keyword>
<dbReference type="GeneID" id="19124438"/>
<dbReference type="Pfam" id="PF06985">
    <property type="entry name" value="HET"/>
    <property type="match status" value="1"/>
</dbReference>
<dbReference type="AlphaFoldDB" id="W6Z815"/>
<dbReference type="PANTHER" id="PTHR33112:SF1">
    <property type="entry name" value="HETEROKARYON INCOMPATIBILITY DOMAIN-CONTAINING PROTEIN"/>
    <property type="match status" value="1"/>
</dbReference>
<dbReference type="RefSeq" id="XP_007687552.1">
    <property type="nucleotide sequence ID" value="XM_007689362.1"/>
</dbReference>
<organism evidence="2 3">
    <name type="scientific">Bipolaris oryzae ATCC 44560</name>
    <dbReference type="NCBI Taxonomy" id="930090"/>
    <lineage>
        <taxon>Eukaryota</taxon>
        <taxon>Fungi</taxon>
        <taxon>Dikarya</taxon>
        <taxon>Ascomycota</taxon>
        <taxon>Pezizomycotina</taxon>
        <taxon>Dothideomycetes</taxon>
        <taxon>Pleosporomycetidae</taxon>
        <taxon>Pleosporales</taxon>
        <taxon>Pleosporineae</taxon>
        <taxon>Pleosporaceae</taxon>
        <taxon>Bipolaris</taxon>
    </lineage>
</organism>
<evidence type="ECO:0000313" key="2">
    <source>
        <dbReference type="EMBL" id="EUC45918.1"/>
    </source>
</evidence>
<dbReference type="HOGENOM" id="CLU_550904_0_0_1"/>
<evidence type="ECO:0000259" key="1">
    <source>
        <dbReference type="Pfam" id="PF06985"/>
    </source>
</evidence>
<protein>
    <recommendedName>
        <fullName evidence="1">Heterokaryon incompatibility domain-containing protein</fullName>
    </recommendedName>
</protein>
<reference evidence="2 3" key="1">
    <citation type="journal article" date="2013" name="PLoS Genet.">
        <title>Comparative genome structure, secondary metabolite, and effector coding capacity across Cochliobolus pathogens.</title>
        <authorList>
            <person name="Condon B.J."/>
            <person name="Leng Y."/>
            <person name="Wu D."/>
            <person name="Bushley K.E."/>
            <person name="Ohm R.A."/>
            <person name="Otillar R."/>
            <person name="Martin J."/>
            <person name="Schackwitz W."/>
            <person name="Grimwood J."/>
            <person name="MohdZainudin N."/>
            <person name="Xue C."/>
            <person name="Wang R."/>
            <person name="Manning V.A."/>
            <person name="Dhillon B."/>
            <person name="Tu Z.J."/>
            <person name="Steffenson B.J."/>
            <person name="Salamov A."/>
            <person name="Sun H."/>
            <person name="Lowry S."/>
            <person name="LaButti K."/>
            <person name="Han J."/>
            <person name="Copeland A."/>
            <person name="Lindquist E."/>
            <person name="Barry K."/>
            <person name="Schmutz J."/>
            <person name="Baker S.E."/>
            <person name="Ciuffetti L.M."/>
            <person name="Grigoriev I.V."/>
            <person name="Zhong S."/>
            <person name="Turgeon B.G."/>
        </authorList>
    </citation>
    <scope>NUCLEOTIDE SEQUENCE [LARGE SCALE GENOMIC DNA]</scope>
    <source>
        <strain evidence="2 3">ATCC 44560</strain>
    </source>
</reference>
<dbReference type="EMBL" id="KI963975">
    <property type="protein sequence ID" value="EUC45918.1"/>
    <property type="molecule type" value="Genomic_DNA"/>
</dbReference>
<name>W6Z815_COCMI</name>
<accession>W6Z815</accession>
<dbReference type="Proteomes" id="UP000054032">
    <property type="component" value="Unassembled WGS sequence"/>
</dbReference>